<evidence type="ECO:0000313" key="3">
    <source>
        <dbReference type="Proteomes" id="UP000242181"/>
    </source>
</evidence>
<dbReference type="Pfam" id="PF01636">
    <property type="entry name" value="APH"/>
    <property type="match status" value="1"/>
</dbReference>
<dbReference type="AlphaFoldDB" id="A0A2P7R9V5"/>
<dbReference type="Proteomes" id="UP000242181">
    <property type="component" value="Unassembled WGS sequence"/>
</dbReference>
<evidence type="ECO:0000313" key="2">
    <source>
        <dbReference type="EMBL" id="PSJ46985.1"/>
    </source>
</evidence>
<gene>
    <name evidence="2" type="ORF">C7I36_03550</name>
</gene>
<reference evidence="2 3" key="1">
    <citation type="submission" date="2018-03" db="EMBL/GenBank/DDBJ databases">
        <title>The draft genome of Zobellella taiwanensis JCM 13381.</title>
        <authorList>
            <person name="Liu L."/>
            <person name="Li L."/>
            <person name="Wang T."/>
            <person name="Zhang X."/>
            <person name="Liang L."/>
        </authorList>
    </citation>
    <scope>NUCLEOTIDE SEQUENCE [LARGE SCALE GENOMIC DNA]</scope>
    <source>
        <strain evidence="2 3">JCM 13381</strain>
    </source>
</reference>
<organism evidence="2 3">
    <name type="scientific">Zobellella taiwanensis</name>
    <dbReference type="NCBI Taxonomy" id="347535"/>
    <lineage>
        <taxon>Bacteria</taxon>
        <taxon>Pseudomonadati</taxon>
        <taxon>Pseudomonadota</taxon>
        <taxon>Gammaproteobacteria</taxon>
        <taxon>Aeromonadales</taxon>
        <taxon>Aeromonadaceae</taxon>
        <taxon>Zobellella</taxon>
    </lineage>
</organism>
<comment type="caution">
    <text evidence="2">The sequence shown here is derived from an EMBL/GenBank/DDBJ whole genome shotgun (WGS) entry which is preliminary data.</text>
</comment>
<dbReference type="InterPro" id="IPR002575">
    <property type="entry name" value="Aminoglycoside_PTrfase"/>
</dbReference>
<sequence length="271" mass="29477">MDAEPLLAALPEAWRGRLTALAGGHTNRSFRLDNTHGRFWLRLGCARAEALGIDRRRELQAHSAAAEAGLAPPIRFACPDSGVLVLDWLDQPDWRRTPGPLAALMPRVAALHRLPAGLAPLDLAAHAGRYLDRLAPVPGWLAEAWPAFSAPALNPPFSPVPCHHDLTAGNLLGGRPWLLDWEYAGLGDPAFDLAVIADDRGLDRAGRARMLACYRAAGGVLDDDRLRARLPWVALLTALWAALQYQYHGTPDYGGLLEQARRRLALSLSSL</sequence>
<proteinExistence type="predicted"/>
<keyword evidence="3" id="KW-1185">Reference proteome</keyword>
<dbReference type="SUPFAM" id="SSF56112">
    <property type="entry name" value="Protein kinase-like (PK-like)"/>
    <property type="match status" value="1"/>
</dbReference>
<name>A0A2P7R9V5_9GAMM</name>
<feature type="domain" description="Aminoglycoside phosphotransferase" evidence="1">
    <location>
        <begin position="18"/>
        <end position="227"/>
    </location>
</feature>
<accession>A0A2P7R9V5</accession>
<dbReference type="EMBL" id="PXYH01000003">
    <property type="protein sequence ID" value="PSJ46985.1"/>
    <property type="molecule type" value="Genomic_DNA"/>
</dbReference>
<protein>
    <recommendedName>
        <fullName evidence="1">Aminoglycoside phosphotransferase domain-containing protein</fullName>
    </recommendedName>
</protein>
<dbReference type="Gene3D" id="3.30.200.20">
    <property type="entry name" value="Phosphorylase Kinase, domain 1"/>
    <property type="match status" value="1"/>
</dbReference>
<dbReference type="CDD" id="cd05151">
    <property type="entry name" value="ChoK-like"/>
    <property type="match status" value="1"/>
</dbReference>
<dbReference type="RefSeq" id="WP_106452347.1">
    <property type="nucleotide sequence ID" value="NZ_PXYH01000003.1"/>
</dbReference>
<evidence type="ECO:0000259" key="1">
    <source>
        <dbReference type="Pfam" id="PF01636"/>
    </source>
</evidence>
<dbReference type="InterPro" id="IPR011009">
    <property type="entry name" value="Kinase-like_dom_sf"/>
</dbReference>
<dbReference type="OrthoDB" id="179763at2"/>
<dbReference type="Gene3D" id="3.90.1200.10">
    <property type="match status" value="1"/>
</dbReference>